<protein>
    <submittedName>
        <fullName evidence="3">Carboxysome peptide B</fullName>
    </submittedName>
</protein>
<evidence type="ECO:0000256" key="1">
    <source>
        <dbReference type="ARBA" id="ARBA00024322"/>
    </source>
</evidence>
<comment type="subcellular location">
    <subcellularLocation>
        <location evidence="1">Bacterial microcompartment</location>
    </subcellularLocation>
</comment>
<reference evidence="3" key="1">
    <citation type="submission" date="2018-06" db="EMBL/GenBank/DDBJ databases">
        <authorList>
            <person name="Zhirakovskaya E."/>
        </authorList>
    </citation>
    <scope>NUCLEOTIDE SEQUENCE</scope>
</reference>
<dbReference type="InterPro" id="IPR036677">
    <property type="entry name" value="EutN_CcmL_sf"/>
</dbReference>
<dbReference type="GO" id="GO:0031469">
    <property type="term" value="C:bacterial microcompartment"/>
    <property type="evidence" value="ECO:0007669"/>
    <property type="project" value="UniProtKB-SubCell"/>
</dbReference>
<keyword evidence="2" id="KW-1283">Bacterial microcompartment</keyword>
<dbReference type="Pfam" id="PF03319">
    <property type="entry name" value="EutN_CcmL"/>
    <property type="match status" value="1"/>
</dbReference>
<gene>
    <name evidence="3" type="ORF">MNBD_GAMMA20-723</name>
</gene>
<evidence type="ECO:0000256" key="2">
    <source>
        <dbReference type="ARBA" id="ARBA00024446"/>
    </source>
</evidence>
<dbReference type="SUPFAM" id="SSF159133">
    <property type="entry name" value="EutN/CcmL-like"/>
    <property type="match status" value="1"/>
</dbReference>
<dbReference type="AlphaFoldDB" id="A0A3B1AE57"/>
<dbReference type="EMBL" id="UOFU01000370">
    <property type="protein sequence ID" value="VAX04219.1"/>
    <property type="molecule type" value="Genomic_DNA"/>
</dbReference>
<dbReference type="InterPro" id="IPR004992">
    <property type="entry name" value="EutN_CcmL"/>
</dbReference>
<dbReference type="PANTHER" id="PTHR36539">
    <property type="entry name" value="ETHANOLAMINE UTILIZATION PROTEIN EUTN"/>
    <property type="match status" value="1"/>
</dbReference>
<dbReference type="InterPro" id="IPR014077">
    <property type="entry name" value="CsoS4B"/>
</dbReference>
<evidence type="ECO:0000313" key="3">
    <source>
        <dbReference type="EMBL" id="VAX04219.1"/>
    </source>
</evidence>
<dbReference type="PROSITE" id="PS51932">
    <property type="entry name" value="BMV"/>
    <property type="match status" value="1"/>
</dbReference>
<dbReference type="PANTHER" id="PTHR36539:SF1">
    <property type="entry name" value="BACTERIAL MICROCOMPARTMENT SHELL VERTEX PROTEIN EUTN"/>
    <property type="match status" value="1"/>
</dbReference>
<organism evidence="3">
    <name type="scientific">hydrothermal vent metagenome</name>
    <dbReference type="NCBI Taxonomy" id="652676"/>
    <lineage>
        <taxon>unclassified sequences</taxon>
        <taxon>metagenomes</taxon>
        <taxon>ecological metagenomes</taxon>
    </lineage>
</organism>
<sequence length="90" mass="9514">MEILQVEAPLVCTQRIAGLKLISLRVLRDRDGRRLVAVDPVGAREGNWVFTVSGSAARYAAGDFGILTDLTIGGIIDQGSISDCLADQAG</sequence>
<name>A0A3B1AE57_9ZZZZ</name>
<proteinExistence type="predicted"/>
<dbReference type="NCBIfam" id="TIGR02704">
    <property type="entry name" value="carboxysome_B"/>
    <property type="match status" value="1"/>
</dbReference>
<dbReference type="CDD" id="cd01614">
    <property type="entry name" value="EutN_CcmL"/>
    <property type="match status" value="1"/>
</dbReference>
<accession>A0A3B1AE57</accession>
<dbReference type="Gene3D" id="2.40.50.220">
    <property type="entry name" value="EutN/Ccml"/>
    <property type="match status" value="1"/>
</dbReference>